<organism evidence="13">
    <name type="scientific">Dissoconium aciculare CBS 342.82</name>
    <dbReference type="NCBI Taxonomy" id="1314786"/>
    <lineage>
        <taxon>Eukaryota</taxon>
        <taxon>Fungi</taxon>
        <taxon>Dikarya</taxon>
        <taxon>Ascomycota</taxon>
        <taxon>Pezizomycotina</taxon>
        <taxon>Dothideomycetes</taxon>
        <taxon>Dothideomycetidae</taxon>
        <taxon>Mycosphaerellales</taxon>
        <taxon>Dissoconiaceae</taxon>
        <taxon>Dissoconium</taxon>
    </lineage>
</organism>
<comment type="similarity">
    <text evidence="2">Belongs to the SUN family.</text>
</comment>
<accession>A0A6J3M2P6</accession>
<evidence type="ECO:0000256" key="9">
    <source>
        <dbReference type="ARBA" id="ARBA00023316"/>
    </source>
</evidence>
<evidence type="ECO:0000313" key="13">
    <source>
        <dbReference type="RefSeq" id="XP_033458233.1"/>
    </source>
</evidence>
<dbReference type="PANTHER" id="PTHR31316:SF0">
    <property type="entry name" value="SECRETED BETA-GLUCOSIDASE SIM1-RELATED"/>
    <property type="match status" value="1"/>
</dbReference>
<dbReference type="InterPro" id="IPR005556">
    <property type="entry name" value="SUN"/>
</dbReference>
<comment type="subcellular location">
    <subcellularLocation>
        <location evidence="1">Secreted</location>
        <location evidence="1">Cell wall</location>
    </subcellularLocation>
</comment>
<dbReference type="InterPro" id="IPR051526">
    <property type="entry name" value="Beta-Glucosidase_SUN"/>
</dbReference>
<keyword evidence="9" id="KW-0961">Cell wall biogenesis/degradation</keyword>
<evidence type="ECO:0000256" key="3">
    <source>
        <dbReference type="ARBA" id="ARBA00022512"/>
    </source>
</evidence>
<evidence type="ECO:0000313" key="12">
    <source>
        <dbReference type="Proteomes" id="UP000504637"/>
    </source>
</evidence>
<dbReference type="GO" id="GO:0016798">
    <property type="term" value="F:hydrolase activity, acting on glycosyl bonds"/>
    <property type="evidence" value="ECO:0007669"/>
    <property type="project" value="UniProtKB-KW"/>
</dbReference>
<gene>
    <name evidence="13" type="ORF">K489DRAFT_411584</name>
</gene>
<dbReference type="Pfam" id="PF03856">
    <property type="entry name" value="SUN"/>
    <property type="match status" value="1"/>
</dbReference>
<evidence type="ECO:0000256" key="6">
    <source>
        <dbReference type="ARBA" id="ARBA00022801"/>
    </source>
</evidence>
<keyword evidence="6 13" id="KW-0378">Hydrolase</keyword>
<evidence type="ECO:0000256" key="10">
    <source>
        <dbReference type="ARBA" id="ARBA00023326"/>
    </source>
</evidence>
<keyword evidence="3" id="KW-0134">Cell wall</keyword>
<evidence type="ECO:0000256" key="11">
    <source>
        <dbReference type="SAM" id="SignalP"/>
    </source>
</evidence>
<dbReference type="OrthoDB" id="5339822at2759"/>
<proteinExistence type="inferred from homology"/>
<dbReference type="GO" id="GO:0000272">
    <property type="term" value="P:polysaccharide catabolic process"/>
    <property type="evidence" value="ECO:0007669"/>
    <property type="project" value="UniProtKB-KW"/>
</dbReference>
<keyword evidence="4" id="KW-0964">Secreted</keyword>
<feature type="signal peptide" evidence="11">
    <location>
        <begin position="1"/>
        <end position="17"/>
    </location>
</feature>
<dbReference type="RefSeq" id="XP_033458233.1">
    <property type="nucleotide sequence ID" value="XM_033607819.1"/>
</dbReference>
<evidence type="ECO:0000256" key="1">
    <source>
        <dbReference type="ARBA" id="ARBA00004191"/>
    </source>
</evidence>
<dbReference type="GO" id="GO:0031505">
    <property type="term" value="P:fungal-type cell wall organization"/>
    <property type="evidence" value="ECO:0007669"/>
    <property type="project" value="TreeGrafter"/>
</dbReference>
<keyword evidence="7" id="KW-0119">Carbohydrate metabolism</keyword>
<evidence type="ECO:0000256" key="2">
    <source>
        <dbReference type="ARBA" id="ARBA00010579"/>
    </source>
</evidence>
<dbReference type="GeneID" id="54365618"/>
<keyword evidence="10" id="KW-0624">Polysaccharide degradation</keyword>
<feature type="chain" id="PRO_5027109969" evidence="11">
    <location>
        <begin position="18"/>
        <end position="423"/>
    </location>
</feature>
<dbReference type="GO" id="GO:0009986">
    <property type="term" value="C:cell surface"/>
    <property type="evidence" value="ECO:0007669"/>
    <property type="project" value="TreeGrafter"/>
</dbReference>
<reference evidence="13" key="3">
    <citation type="submission" date="2025-08" db="UniProtKB">
        <authorList>
            <consortium name="RefSeq"/>
        </authorList>
    </citation>
    <scope>IDENTIFICATION</scope>
    <source>
        <strain evidence="13">CBS 342.82</strain>
    </source>
</reference>
<evidence type="ECO:0000256" key="8">
    <source>
        <dbReference type="ARBA" id="ARBA00023295"/>
    </source>
</evidence>
<keyword evidence="12" id="KW-1185">Reference proteome</keyword>
<name>A0A6J3M2P6_9PEZI</name>
<keyword evidence="5 11" id="KW-0732">Signal</keyword>
<keyword evidence="8" id="KW-0326">Glycosidase</keyword>
<dbReference type="GO" id="GO:0009277">
    <property type="term" value="C:fungal-type cell wall"/>
    <property type="evidence" value="ECO:0007669"/>
    <property type="project" value="TreeGrafter"/>
</dbReference>
<reference evidence="13" key="1">
    <citation type="submission" date="2020-01" db="EMBL/GenBank/DDBJ databases">
        <authorList>
            <consortium name="DOE Joint Genome Institute"/>
            <person name="Haridas S."/>
            <person name="Albert R."/>
            <person name="Binder M."/>
            <person name="Bloem J."/>
            <person name="Labutti K."/>
            <person name="Salamov A."/>
            <person name="Andreopoulos B."/>
            <person name="Baker S.E."/>
            <person name="Barry K."/>
            <person name="Bills G."/>
            <person name="Bluhm B.H."/>
            <person name="Cannon C."/>
            <person name="Castanera R."/>
            <person name="Culley D.E."/>
            <person name="Daum C."/>
            <person name="Ezra D."/>
            <person name="Gonzalez J.B."/>
            <person name="Henrissat B."/>
            <person name="Kuo A."/>
            <person name="Liang C."/>
            <person name="Lipzen A."/>
            <person name="Lutzoni F."/>
            <person name="Magnuson J."/>
            <person name="Mondo S."/>
            <person name="Nolan M."/>
            <person name="Ohm R."/>
            <person name="Pangilinan J."/>
            <person name="Park H.-J."/>
            <person name="Ramirez L."/>
            <person name="Alfaro M."/>
            <person name="Sun H."/>
            <person name="Tritt A."/>
            <person name="Yoshinaga Y."/>
            <person name="Zwiers L.-H."/>
            <person name="Turgeon B.G."/>
            <person name="Goodwin S.B."/>
            <person name="Spatafora J.W."/>
            <person name="Crous P.W."/>
            <person name="Grigoriev I.V."/>
        </authorList>
    </citation>
    <scope>NUCLEOTIDE SEQUENCE</scope>
    <source>
        <strain evidence="13">CBS 342.82</strain>
    </source>
</reference>
<dbReference type="Proteomes" id="UP000504637">
    <property type="component" value="Unplaced"/>
</dbReference>
<dbReference type="PANTHER" id="PTHR31316">
    <property type="entry name" value="BETA-GLUCOSIDASE-LIKE PROTEIN NCA3, MITOCHONDRIAL-RELATED"/>
    <property type="match status" value="1"/>
</dbReference>
<evidence type="ECO:0000256" key="5">
    <source>
        <dbReference type="ARBA" id="ARBA00022729"/>
    </source>
</evidence>
<dbReference type="AlphaFoldDB" id="A0A6J3M2P6"/>
<evidence type="ECO:0000256" key="7">
    <source>
        <dbReference type="ARBA" id="ARBA00023277"/>
    </source>
</evidence>
<evidence type="ECO:0000256" key="4">
    <source>
        <dbReference type="ARBA" id="ARBA00022525"/>
    </source>
</evidence>
<reference evidence="13" key="2">
    <citation type="submission" date="2020-04" db="EMBL/GenBank/DDBJ databases">
        <authorList>
            <consortium name="NCBI Genome Project"/>
        </authorList>
    </citation>
    <scope>NUCLEOTIDE SEQUENCE</scope>
    <source>
        <strain evidence="13">CBS 342.82</strain>
    </source>
</reference>
<sequence length="423" mass="43284">MKLTITLLAAAVAVSASQQHQHAHQHLHEKRDPTPAAPAVAEATEYVYILGGKPISEDDVNRGIKNGTLVWADNGALAAAPPVKAAPAATSKPAPAPAPSQQAAAAPAAVAVSANVAVNVGSGNKPSGGSPSGGGGVDTPFPDGTLDCSHFPSDYGAVAVDYLHLGGWIGVQNPKSNVGGLLDAIETVVSSLCLGGNCCQEGMFCSYACPPGYQKSQWPESQGATGQSVGGLQCKNGKLRLTNTGLSSNLCIKGSDQITVQVKNTLGKNVAVCRTDYPGTESETVPVDVAGGSTNPLACPDADKYYKWKGGATSAQYYINPAGVPVSDACQWGTAANPWGNFAPTNLGVGWKDGRAWLSVFQNHPTTDAKLDYTITIKGDGISGTCRYQNGQYCGGANYNDCSSTGGCTVSFGPGSTATFEIS</sequence>
<protein>
    <submittedName>
        <fullName evidence="13">Glycoside hydrolase family 132 protein</fullName>
    </submittedName>
</protein>